<evidence type="ECO:0000256" key="1">
    <source>
        <dbReference type="ARBA" id="ARBA00006924"/>
    </source>
</evidence>
<feature type="active site" description="Proton acceptor" evidence="4">
    <location>
        <position position="132"/>
    </location>
</feature>
<dbReference type="InParanoid" id="A0A0C3CQE3"/>
<dbReference type="PROSITE" id="PS50305">
    <property type="entry name" value="SIRTUIN"/>
    <property type="match status" value="1"/>
</dbReference>
<dbReference type="PANTHER" id="PTHR11085:SF10">
    <property type="entry name" value="NAD-DEPENDENT PROTEIN DEACYLASE SIRTUIN-5, MITOCHONDRIAL-RELATED"/>
    <property type="match status" value="1"/>
</dbReference>
<feature type="binding site" evidence="4">
    <location>
        <position position="198"/>
    </location>
    <ligand>
        <name>Zn(2+)</name>
        <dbReference type="ChEBI" id="CHEBI:29105"/>
    </ligand>
</feature>
<feature type="binding site" evidence="4">
    <location>
        <position position="195"/>
    </location>
    <ligand>
        <name>Zn(2+)</name>
        <dbReference type="ChEBI" id="CHEBI:29105"/>
    </ligand>
</feature>
<evidence type="ECO:0000313" key="6">
    <source>
        <dbReference type="EMBL" id="KIN01249.1"/>
    </source>
</evidence>
<dbReference type="GO" id="GO:0070403">
    <property type="term" value="F:NAD+ binding"/>
    <property type="evidence" value="ECO:0007669"/>
    <property type="project" value="InterPro"/>
</dbReference>
<accession>A0A0C3CQE3</accession>
<keyword evidence="7" id="KW-1185">Reference proteome</keyword>
<feature type="binding site" evidence="4">
    <location>
        <position position="140"/>
    </location>
    <ligand>
        <name>Zn(2+)</name>
        <dbReference type="ChEBI" id="CHEBI:29105"/>
    </ligand>
</feature>
<dbReference type="GO" id="GO:0017136">
    <property type="term" value="F:histone deacetylase activity, NAD-dependent"/>
    <property type="evidence" value="ECO:0007669"/>
    <property type="project" value="TreeGrafter"/>
</dbReference>
<comment type="similarity">
    <text evidence="1">Belongs to the sirtuin family. Class I subfamily.</text>
</comment>
<dbReference type="GO" id="GO:0046872">
    <property type="term" value="F:metal ion binding"/>
    <property type="evidence" value="ECO:0007669"/>
    <property type="project" value="UniProtKB-KW"/>
</dbReference>
<dbReference type="SUPFAM" id="SSF52467">
    <property type="entry name" value="DHS-like NAD/FAD-binding domain"/>
    <property type="match status" value="1"/>
</dbReference>
<keyword evidence="3" id="KW-0520">NAD</keyword>
<protein>
    <recommendedName>
        <fullName evidence="5">Deacetylase sirtuin-type domain-containing protein</fullName>
    </recommendedName>
</protein>
<dbReference type="InterPro" id="IPR026590">
    <property type="entry name" value="Ssirtuin_cat_dom"/>
</dbReference>
<dbReference type="InterPro" id="IPR003000">
    <property type="entry name" value="Sirtuin"/>
</dbReference>
<gene>
    <name evidence="6" type="ORF">OIDMADRAFT_123652</name>
</gene>
<dbReference type="GO" id="GO:0036054">
    <property type="term" value="F:protein-malonyllysine demalonylase activity"/>
    <property type="evidence" value="ECO:0007669"/>
    <property type="project" value="InterPro"/>
</dbReference>
<reference evidence="7" key="2">
    <citation type="submission" date="2015-01" db="EMBL/GenBank/DDBJ databases">
        <title>Evolutionary Origins and Diversification of the Mycorrhizal Mutualists.</title>
        <authorList>
            <consortium name="DOE Joint Genome Institute"/>
            <consortium name="Mycorrhizal Genomics Consortium"/>
            <person name="Kohler A."/>
            <person name="Kuo A."/>
            <person name="Nagy L.G."/>
            <person name="Floudas D."/>
            <person name="Copeland A."/>
            <person name="Barry K.W."/>
            <person name="Cichocki N."/>
            <person name="Veneault-Fourrey C."/>
            <person name="LaButti K."/>
            <person name="Lindquist E.A."/>
            <person name="Lipzen A."/>
            <person name="Lundell T."/>
            <person name="Morin E."/>
            <person name="Murat C."/>
            <person name="Riley R."/>
            <person name="Ohm R."/>
            <person name="Sun H."/>
            <person name="Tunlid A."/>
            <person name="Henrissat B."/>
            <person name="Grigoriev I.V."/>
            <person name="Hibbett D.S."/>
            <person name="Martin F."/>
        </authorList>
    </citation>
    <scope>NUCLEOTIDE SEQUENCE [LARGE SCALE GENOMIC DNA]</scope>
    <source>
        <strain evidence="7">Zn</strain>
    </source>
</reference>
<dbReference type="GO" id="GO:0036055">
    <property type="term" value="F:protein-succinyllysine desuccinylase activity"/>
    <property type="evidence" value="ECO:0007669"/>
    <property type="project" value="InterPro"/>
</dbReference>
<evidence type="ECO:0000256" key="4">
    <source>
        <dbReference type="PROSITE-ProRule" id="PRU00236"/>
    </source>
</evidence>
<dbReference type="InterPro" id="IPR027546">
    <property type="entry name" value="Sirtuin_class_III"/>
</dbReference>
<dbReference type="STRING" id="913774.A0A0C3CQE3"/>
<keyword evidence="4" id="KW-0862">Zinc</keyword>
<dbReference type="InterPro" id="IPR026591">
    <property type="entry name" value="Sirtuin_cat_small_dom_sf"/>
</dbReference>
<dbReference type="CDD" id="cd01412">
    <property type="entry name" value="SIRT5_Af1_CobB"/>
    <property type="match status" value="1"/>
</dbReference>
<proteinExistence type="inferred from homology"/>
<feature type="binding site" evidence="4">
    <location>
        <position position="143"/>
    </location>
    <ligand>
        <name>Zn(2+)</name>
        <dbReference type="ChEBI" id="CHEBI:29105"/>
    </ligand>
</feature>
<dbReference type="InterPro" id="IPR050134">
    <property type="entry name" value="NAD-dep_sirtuin_deacylases"/>
</dbReference>
<feature type="domain" description="Deacetylase sirtuin-type" evidence="5">
    <location>
        <begin position="9"/>
        <end position="301"/>
    </location>
</feature>
<keyword evidence="2" id="KW-0808">Transferase</keyword>
<dbReference type="InterPro" id="IPR029035">
    <property type="entry name" value="DHS-like_NAD/FAD-binding_dom"/>
</dbReference>
<evidence type="ECO:0000313" key="7">
    <source>
        <dbReference type="Proteomes" id="UP000054321"/>
    </source>
</evidence>
<dbReference type="Gene3D" id="3.40.50.1220">
    <property type="entry name" value="TPP-binding domain"/>
    <property type="match status" value="1"/>
</dbReference>
<dbReference type="Pfam" id="PF02146">
    <property type="entry name" value="SIR2"/>
    <property type="match status" value="1"/>
</dbReference>
<organism evidence="6 7">
    <name type="scientific">Oidiodendron maius (strain Zn)</name>
    <dbReference type="NCBI Taxonomy" id="913774"/>
    <lineage>
        <taxon>Eukaryota</taxon>
        <taxon>Fungi</taxon>
        <taxon>Dikarya</taxon>
        <taxon>Ascomycota</taxon>
        <taxon>Pezizomycotina</taxon>
        <taxon>Leotiomycetes</taxon>
        <taxon>Leotiomycetes incertae sedis</taxon>
        <taxon>Myxotrichaceae</taxon>
        <taxon>Oidiodendron</taxon>
    </lineage>
</organism>
<dbReference type="Gene3D" id="3.30.1600.10">
    <property type="entry name" value="SIR2/SIRT2 'Small Domain"/>
    <property type="match status" value="1"/>
</dbReference>
<dbReference type="HOGENOM" id="CLU_023643_3_1_1"/>
<evidence type="ECO:0000259" key="5">
    <source>
        <dbReference type="PROSITE" id="PS50305"/>
    </source>
</evidence>
<dbReference type="GO" id="GO:0005634">
    <property type="term" value="C:nucleus"/>
    <property type="evidence" value="ECO:0007669"/>
    <property type="project" value="TreeGrafter"/>
</dbReference>
<reference evidence="6 7" key="1">
    <citation type="submission" date="2014-04" db="EMBL/GenBank/DDBJ databases">
        <authorList>
            <consortium name="DOE Joint Genome Institute"/>
            <person name="Kuo A."/>
            <person name="Martino E."/>
            <person name="Perotto S."/>
            <person name="Kohler A."/>
            <person name="Nagy L.G."/>
            <person name="Floudas D."/>
            <person name="Copeland A."/>
            <person name="Barry K.W."/>
            <person name="Cichocki N."/>
            <person name="Veneault-Fourrey C."/>
            <person name="LaButti K."/>
            <person name="Lindquist E.A."/>
            <person name="Lipzen A."/>
            <person name="Lundell T."/>
            <person name="Morin E."/>
            <person name="Murat C."/>
            <person name="Sun H."/>
            <person name="Tunlid A."/>
            <person name="Henrissat B."/>
            <person name="Grigoriev I.V."/>
            <person name="Hibbett D.S."/>
            <person name="Martin F."/>
            <person name="Nordberg H.P."/>
            <person name="Cantor M.N."/>
            <person name="Hua S.X."/>
        </authorList>
    </citation>
    <scope>NUCLEOTIDE SEQUENCE [LARGE SCALE GENOMIC DNA]</scope>
    <source>
        <strain evidence="6 7">Zn</strain>
    </source>
</reference>
<evidence type="ECO:0000256" key="3">
    <source>
        <dbReference type="ARBA" id="ARBA00023027"/>
    </source>
</evidence>
<dbReference type="OrthoDB" id="424302at2759"/>
<keyword evidence="4" id="KW-0479">Metal-binding</keyword>
<dbReference type="Proteomes" id="UP000054321">
    <property type="component" value="Unassembled WGS sequence"/>
</dbReference>
<evidence type="ECO:0000256" key="2">
    <source>
        <dbReference type="ARBA" id="ARBA00022679"/>
    </source>
</evidence>
<dbReference type="PANTHER" id="PTHR11085">
    <property type="entry name" value="NAD-DEPENDENT PROTEIN DEACYLASE SIRTUIN-5, MITOCHONDRIAL-RELATED"/>
    <property type="match status" value="1"/>
</dbReference>
<sequence>MASSTSSKPCGPSSDIEEFGRLLISSKRILALCGAGLSAASGLDTFRGAGGMWKNYDAMELATPEAFSRDPGLVWLFYSYRRHKALRASPNPGHYALTELSKIMPGFITLTQNVDGLHQRANHPREQLKLLHGSLFDIKCFSCNYLQQNNYDDPFHPSLSIDSPTDDRLAPSVLSGAAVLDHSTPTIPPSDLPHCPTCTTGLLRPGVVWFNEMLPQNTLNEVDSFIDDGPIDLIMVIGTTAKVYPAAGYVSQARGRGAKVALINTEADDLGAIGYLGKDDFLFQGDSAKILPEILKPVIGELTT</sequence>
<dbReference type="AlphaFoldDB" id="A0A0C3CQE3"/>
<name>A0A0C3CQE3_OIDMZ</name>
<dbReference type="EMBL" id="KN832876">
    <property type="protein sequence ID" value="KIN01249.1"/>
    <property type="molecule type" value="Genomic_DNA"/>
</dbReference>